<dbReference type="PATRIC" id="fig|1244869.3.peg.4081"/>
<dbReference type="RefSeq" id="WP_008621406.1">
    <property type="nucleotide sequence ID" value="NZ_AONQ01000088.1"/>
</dbReference>
<comment type="caution">
    <text evidence="2">The sequence shown here is derived from an EMBL/GenBank/DDBJ whole genome shotgun (WGS) entry which is preliminary data.</text>
</comment>
<dbReference type="eggNOG" id="COG1708">
    <property type="taxonomic scope" value="Bacteria"/>
</dbReference>
<dbReference type="AlphaFoldDB" id="M3A599"/>
<dbReference type="Gene3D" id="3.30.460.10">
    <property type="entry name" value="Beta Polymerase, domain 2"/>
    <property type="match status" value="1"/>
</dbReference>
<dbReference type="OrthoDB" id="559450at2"/>
<name>M3A599_9PROT</name>
<evidence type="ECO:0000313" key="3">
    <source>
        <dbReference type="Proteomes" id="UP000011744"/>
    </source>
</evidence>
<reference evidence="2 3" key="1">
    <citation type="journal article" date="2014" name="Genome Announc.">
        <title>Draft Genome Sequence of Magnetospirillum sp. Strain SO-1, a Freshwater Magnetotactic Bacterium Isolated from the Ol'khovka River, Russia.</title>
        <authorList>
            <person name="Grouzdev D.S."/>
            <person name="Dziuba M.V."/>
            <person name="Sukhacheva M.S."/>
            <person name="Mardanov A.V."/>
            <person name="Beletskiy A.V."/>
            <person name="Kuznetsov B.B."/>
            <person name="Skryabin K.G."/>
        </authorList>
    </citation>
    <scope>NUCLEOTIDE SEQUENCE [LARGE SCALE GENOMIC DNA]</scope>
    <source>
        <strain evidence="2 3">SO-1</strain>
    </source>
</reference>
<dbReference type="STRING" id="1244869.H261_20572"/>
<protein>
    <recommendedName>
        <fullName evidence="1">Polymerase nucleotidyl transferase domain-containing protein</fullName>
    </recommendedName>
</protein>
<dbReference type="CDD" id="cd05403">
    <property type="entry name" value="NT_KNTase_like"/>
    <property type="match status" value="1"/>
</dbReference>
<accession>M3A599</accession>
<keyword evidence="3" id="KW-1185">Reference proteome</keyword>
<dbReference type="InterPro" id="IPR043519">
    <property type="entry name" value="NT_sf"/>
</dbReference>
<feature type="domain" description="Polymerase nucleotidyl transferase" evidence="1">
    <location>
        <begin position="16"/>
        <end position="82"/>
    </location>
</feature>
<proteinExistence type="predicted"/>
<dbReference type="Pfam" id="PF01909">
    <property type="entry name" value="NTP_transf_2"/>
    <property type="match status" value="1"/>
</dbReference>
<evidence type="ECO:0000313" key="2">
    <source>
        <dbReference type="EMBL" id="EME68013.1"/>
    </source>
</evidence>
<evidence type="ECO:0000259" key="1">
    <source>
        <dbReference type="Pfam" id="PF01909"/>
    </source>
</evidence>
<dbReference type="SUPFAM" id="SSF81301">
    <property type="entry name" value="Nucleotidyltransferase"/>
    <property type="match status" value="1"/>
</dbReference>
<sequence>MAASVAPSPSVPPALLDSVVSFFHPRRVILFGSQAHGTAGPDSDIDLVVELDDDTPPEMLSAKAIQAAREGYHDPVDIIPYRASVLASRARAIGSFAHTVLRDGVTVYERA</sequence>
<dbReference type="EMBL" id="AONQ01000088">
    <property type="protein sequence ID" value="EME68013.1"/>
    <property type="molecule type" value="Genomic_DNA"/>
</dbReference>
<dbReference type="Proteomes" id="UP000011744">
    <property type="component" value="Unassembled WGS sequence"/>
</dbReference>
<dbReference type="GO" id="GO:0016779">
    <property type="term" value="F:nucleotidyltransferase activity"/>
    <property type="evidence" value="ECO:0007669"/>
    <property type="project" value="InterPro"/>
</dbReference>
<dbReference type="InterPro" id="IPR002934">
    <property type="entry name" value="Polymerase_NTP_transf_dom"/>
</dbReference>
<organism evidence="2 3">
    <name type="scientific">Paramagnetospirillum caucaseum</name>
    <dbReference type="NCBI Taxonomy" id="1244869"/>
    <lineage>
        <taxon>Bacteria</taxon>
        <taxon>Pseudomonadati</taxon>
        <taxon>Pseudomonadota</taxon>
        <taxon>Alphaproteobacteria</taxon>
        <taxon>Rhodospirillales</taxon>
        <taxon>Magnetospirillaceae</taxon>
        <taxon>Paramagnetospirillum</taxon>
    </lineage>
</organism>
<gene>
    <name evidence="2" type="ORF">H261_20572</name>
</gene>